<dbReference type="AlphaFoldDB" id="A0AAE0FYP4"/>
<gene>
    <name evidence="1" type="ORF">CYMTET_23243</name>
</gene>
<comment type="caution">
    <text evidence="1">The sequence shown here is derived from an EMBL/GenBank/DDBJ whole genome shotgun (WGS) entry which is preliminary data.</text>
</comment>
<reference evidence="1 2" key="1">
    <citation type="journal article" date="2015" name="Genome Biol. Evol.">
        <title>Comparative Genomics of a Bacterivorous Green Alga Reveals Evolutionary Causalities and Consequences of Phago-Mixotrophic Mode of Nutrition.</title>
        <authorList>
            <person name="Burns J.A."/>
            <person name="Paasch A."/>
            <person name="Narechania A."/>
            <person name="Kim E."/>
        </authorList>
    </citation>
    <scope>NUCLEOTIDE SEQUENCE [LARGE SCALE GENOMIC DNA]</scope>
    <source>
        <strain evidence="1 2">PLY_AMNH</strain>
    </source>
</reference>
<name>A0AAE0FYP4_9CHLO</name>
<accession>A0AAE0FYP4</accession>
<proteinExistence type="predicted"/>
<keyword evidence="2" id="KW-1185">Reference proteome</keyword>
<sequence>MQSYASSARKRLFILLLNDALKSARRRATMEDDEDVKGLVIAALDTVYYQGNPYFMDTEKEKRDADADLLEIIMDLRKQVRDTAIHIKTLSDRVNGKRFTPRAEKSTLNAIGRGNKGYRTCAGPLADGGLSITDEGRAFALNHSPFSTSWYLPAAH</sequence>
<dbReference type="EMBL" id="LGRX02011945">
    <property type="protein sequence ID" value="KAK3268243.1"/>
    <property type="molecule type" value="Genomic_DNA"/>
</dbReference>
<organism evidence="1 2">
    <name type="scientific">Cymbomonas tetramitiformis</name>
    <dbReference type="NCBI Taxonomy" id="36881"/>
    <lineage>
        <taxon>Eukaryota</taxon>
        <taxon>Viridiplantae</taxon>
        <taxon>Chlorophyta</taxon>
        <taxon>Pyramimonadophyceae</taxon>
        <taxon>Pyramimonadales</taxon>
        <taxon>Pyramimonadaceae</taxon>
        <taxon>Cymbomonas</taxon>
    </lineage>
</organism>
<evidence type="ECO:0000313" key="1">
    <source>
        <dbReference type="EMBL" id="KAK3268243.1"/>
    </source>
</evidence>
<dbReference type="Proteomes" id="UP001190700">
    <property type="component" value="Unassembled WGS sequence"/>
</dbReference>
<protein>
    <submittedName>
        <fullName evidence="1">Uncharacterized protein</fullName>
    </submittedName>
</protein>
<evidence type="ECO:0000313" key="2">
    <source>
        <dbReference type="Proteomes" id="UP001190700"/>
    </source>
</evidence>